<dbReference type="Gene3D" id="3.30.420.10">
    <property type="entry name" value="Ribonuclease H-like superfamily/Ribonuclease H"/>
    <property type="match status" value="1"/>
</dbReference>
<dbReference type="PANTHER" id="PTHR46791">
    <property type="entry name" value="EXPRESSED PROTEIN"/>
    <property type="match status" value="1"/>
</dbReference>
<dbReference type="InterPro" id="IPR001584">
    <property type="entry name" value="Integrase_cat-core"/>
</dbReference>
<dbReference type="Pfam" id="PF24764">
    <property type="entry name" value="rva_4"/>
    <property type="match status" value="1"/>
</dbReference>
<dbReference type="GO" id="GO:0003676">
    <property type="term" value="F:nucleic acid binding"/>
    <property type="evidence" value="ECO:0007669"/>
    <property type="project" value="InterPro"/>
</dbReference>
<evidence type="ECO:0000313" key="3">
    <source>
        <dbReference type="EnsemblMetazoa" id="CLYHEMP016369.1"/>
    </source>
</evidence>
<dbReference type="SUPFAM" id="SSF53098">
    <property type="entry name" value="Ribonuclease H-like"/>
    <property type="match status" value="1"/>
</dbReference>
<dbReference type="GO" id="GO:0015074">
    <property type="term" value="P:DNA integration"/>
    <property type="evidence" value="ECO:0007669"/>
    <property type="project" value="InterPro"/>
</dbReference>
<evidence type="ECO:0000313" key="4">
    <source>
        <dbReference type="Proteomes" id="UP000594262"/>
    </source>
</evidence>
<feature type="region of interest" description="Disordered" evidence="1">
    <location>
        <begin position="74"/>
        <end position="96"/>
    </location>
</feature>
<evidence type="ECO:0000256" key="1">
    <source>
        <dbReference type="SAM" id="MobiDB-lite"/>
    </source>
</evidence>
<organism evidence="3 4">
    <name type="scientific">Clytia hemisphaerica</name>
    <dbReference type="NCBI Taxonomy" id="252671"/>
    <lineage>
        <taxon>Eukaryota</taxon>
        <taxon>Metazoa</taxon>
        <taxon>Cnidaria</taxon>
        <taxon>Hydrozoa</taxon>
        <taxon>Hydroidolina</taxon>
        <taxon>Leptothecata</taxon>
        <taxon>Obeliida</taxon>
        <taxon>Clytiidae</taxon>
        <taxon>Clytia</taxon>
    </lineage>
</organism>
<proteinExistence type="predicted"/>
<name>A0A7M5X1M3_9CNID</name>
<protein>
    <recommendedName>
        <fullName evidence="2">Integrase catalytic domain-containing protein</fullName>
    </recommendedName>
</protein>
<dbReference type="InterPro" id="IPR036397">
    <property type="entry name" value="RNaseH_sf"/>
</dbReference>
<dbReference type="PANTHER" id="PTHR46791:SF5">
    <property type="entry name" value="CLR5 DOMAIN-CONTAINING PROTEIN-RELATED"/>
    <property type="match status" value="1"/>
</dbReference>
<feature type="domain" description="Integrase catalytic" evidence="2">
    <location>
        <begin position="219"/>
        <end position="400"/>
    </location>
</feature>
<dbReference type="Proteomes" id="UP000594262">
    <property type="component" value="Unplaced"/>
</dbReference>
<sequence>MEEDIVEDANHVLGGINNYLNQLSRYHEDQRNDQFYTRLSLAEAHLDRIKDIIASDKYEETQDKINGLKVRRDVQEHEEQANPLRKTRSSRPGNRRYEIDGDHLEQLLSMGCSIVTIAKDGLLGAQIHPNTIHRFIKANGIKSVRARYSDLSDDELKEVIKGLNKTYPNSGIRQIQSMLKVLNPPLRIQRDRVAKILAEVDPIGATMRWTQVIPRRVYKVPTPNSLWHIDTHHKLIRWNFVTNGCVDGFSRLIVILQVHTDNRASSMLCDFVGALNKHGIPSRVRADKGGEFVHINKLMDELNGEARSSFMKGKSVHNVRIERLWRDIYSKVIGKYHDTFTMMEENDILDIDNDIHLSCLHYTYGRRIQRDLDFWKNAYNNHPLRTEKNRTPCQLWFNASMRCSEQNNTAMENLFRRNPEDYEDIISRYRNAENIPEPETISMVLPRIQLPLSIEKKQQLDRTIDVLRQSDSNGLDIYGDVMRFVFANIIA</sequence>
<keyword evidence="4" id="KW-1185">Reference proteome</keyword>
<accession>A0A7M5X1M3</accession>
<dbReference type="RefSeq" id="XP_066921826.1">
    <property type="nucleotide sequence ID" value="XM_067065725.1"/>
</dbReference>
<evidence type="ECO:0000259" key="2">
    <source>
        <dbReference type="PROSITE" id="PS50994"/>
    </source>
</evidence>
<dbReference type="InterPro" id="IPR058913">
    <property type="entry name" value="Integrase_dom_put"/>
</dbReference>
<dbReference type="OrthoDB" id="6285084at2759"/>
<dbReference type="GeneID" id="136809209"/>
<dbReference type="InterPro" id="IPR012337">
    <property type="entry name" value="RNaseH-like_sf"/>
</dbReference>
<dbReference type="PROSITE" id="PS50994">
    <property type="entry name" value="INTEGRASE"/>
    <property type="match status" value="1"/>
</dbReference>
<reference evidence="3" key="1">
    <citation type="submission" date="2021-01" db="UniProtKB">
        <authorList>
            <consortium name="EnsemblMetazoa"/>
        </authorList>
    </citation>
    <scope>IDENTIFICATION</scope>
</reference>
<dbReference type="EnsemblMetazoa" id="CLYHEMT016369.1">
    <property type="protein sequence ID" value="CLYHEMP016369.1"/>
    <property type="gene ID" value="CLYHEMG016369"/>
</dbReference>
<dbReference type="AlphaFoldDB" id="A0A7M5X1M3"/>